<name>A0AAV4VPR3_CAEEX</name>
<organism evidence="1 2">
    <name type="scientific">Caerostris extrusa</name>
    <name type="common">Bark spider</name>
    <name type="synonym">Caerostris bankana</name>
    <dbReference type="NCBI Taxonomy" id="172846"/>
    <lineage>
        <taxon>Eukaryota</taxon>
        <taxon>Metazoa</taxon>
        <taxon>Ecdysozoa</taxon>
        <taxon>Arthropoda</taxon>
        <taxon>Chelicerata</taxon>
        <taxon>Arachnida</taxon>
        <taxon>Araneae</taxon>
        <taxon>Araneomorphae</taxon>
        <taxon>Entelegynae</taxon>
        <taxon>Araneoidea</taxon>
        <taxon>Araneidae</taxon>
        <taxon>Caerostris</taxon>
    </lineage>
</organism>
<gene>
    <name evidence="1" type="ORF">CEXT_81291</name>
</gene>
<dbReference type="AlphaFoldDB" id="A0AAV4VPR3"/>
<accession>A0AAV4VPR3</accession>
<protein>
    <submittedName>
        <fullName evidence="1">Uncharacterized protein</fullName>
    </submittedName>
</protein>
<evidence type="ECO:0000313" key="1">
    <source>
        <dbReference type="EMBL" id="GIY71821.1"/>
    </source>
</evidence>
<proteinExistence type="predicted"/>
<reference evidence="1 2" key="1">
    <citation type="submission" date="2021-06" db="EMBL/GenBank/DDBJ databases">
        <title>Caerostris extrusa draft genome.</title>
        <authorList>
            <person name="Kono N."/>
            <person name="Arakawa K."/>
        </authorList>
    </citation>
    <scope>NUCLEOTIDE SEQUENCE [LARGE SCALE GENOMIC DNA]</scope>
</reference>
<dbReference type="EMBL" id="BPLR01014865">
    <property type="protein sequence ID" value="GIY71821.1"/>
    <property type="molecule type" value="Genomic_DNA"/>
</dbReference>
<evidence type="ECO:0000313" key="2">
    <source>
        <dbReference type="Proteomes" id="UP001054945"/>
    </source>
</evidence>
<keyword evidence="2" id="KW-1185">Reference proteome</keyword>
<sequence>MAIIPYLATMTRKQTILHGSERKMGRCCFVPPMQHNIMLICSCSFCCFMPLGCGWSFVDEETFNSPVPGESMALSSWFYSIYGADVFKNLESS</sequence>
<dbReference type="Proteomes" id="UP001054945">
    <property type="component" value="Unassembled WGS sequence"/>
</dbReference>
<comment type="caution">
    <text evidence="1">The sequence shown here is derived from an EMBL/GenBank/DDBJ whole genome shotgun (WGS) entry which is preliminary data.</text>
</comment>